<proteinExistence type="predicted"/>
<dbReference type="AlphaFoldDB" id="A0A078MN47"/>
<dbReference type="PATRIC" id="fig|1461584.3.peg.1028"/>
<dbReference type="InterPro" id="IPR006439">
    <property type="entry name" value="HAD-SF_hydro_IA"/>
</dbReference>
<organism evidence="1">
    <name type="scientific">Arthrobacter saudimassiliensis</name>
    <dbReference type="NCBI Taxonomy" id="1461584"/>
    <lineage>
        <taxon>Bacteria</taxon>
        <taxon>Bacillati</taxon>
        <taxon>Actinomycetota</taxon>
        <taxon>Actinomycetes</taxon>
        <taxon>Micrococcales</taxon>
        <taxon>Micrococcaceae</taxon>
        <taxon>Arthrobacter</taxon>
    </lineage>
</organism>
<dbReference type="PANTHER" id="PTHR43611">
    <property type="entry name" value="ALPHA-D-GLUCOSE 1-PHOSPHATE PHOSPHATASE"/>
    <property type="match status" value="1"/>
</dbReference>
<protein>
    <submittedName>
        <fullName evidence="1">Alpha-D-glucose-1-phosphate phosphatase YihX</fullName>
    </submittedName>
</protein>
<dbReference type="SUPFAM" id="SSF56784">
    <property type="entry name" value="HAD-like"/>
    <property type="match status" value="1"/>
</dbReference>
<dbReference type="PRINTS" id="PR00413">
    <property type="entry name" value="HADHALOGNASE"/>
</dbReference>
<dbReference type="Pfam" id="PF00702">
    <property type="entry name" value="Hydrolase"/>
    <property type="match status" value="1"/>
</dbReference>
<dbReference type="EMBL" id="LN483070">
    <property type="protein sequence ID" value="CEA07715.1"/>
    <property type="molecule type" value="Genomic_DNA"/>
</dbReference>
<dbReference type="Gene3D" id="3.40.50.1000">
    <property type="entry name" value="HAD superfamily/HAD-like"/>
    <property type="match status" value="1"/>
</dbReference>
<dbReference type="InterPro" id="IPR036412">
    <property type="entry name" value="HAD-like_sf"/>
</dbReference>
<reference evidence="1" key="1">
    <citation type="submission" date="2014-07" db="EMBL/GenBank/DDBJ databases">
        <authorList>
            <person name="Urmite Genomes Urmite Genomes"/>
        </authorList>
    </citation>
    <scope>NUCLEOTIDE SEQUENCE</scope>
    <source>
        <strain evidence="1">11W110_air</strain>
    </source>
</reference>
<accession>A0A078MN47</accession>
<dbReference type="PANTHER" id="PTHR43611:SF3">
    <property type="entry name" value="FLAVIN MONONUCLEOTIDE HYDROLASE 1, CHLOROPLATIC"/>
    <property type="match status" value="1"/>
</dbReference>
<name>A0A078MN47_9MICC</name>
<dbReference type="InterPro" id="IPR023214">
    <property type="entry name" value="HAD_sf"/>
</dbReference>
<gene>
    <name evidence="1" type="primary">yihX</name>
    <name evidence="1" type="ORF">BN1051_01036</name>
</gene>
<dbReference type="NCBIfam" id="TIGR01509">
    <property type="entry name" value="HAD-SF-IA-v3"/>
    <property type="match status" value="1"/>
</dbReference>
<dbReference type="InterPro" id="IPR023198">
    <property type="entry name" value="PGP-like_dom2"/>
</dbReference>
<dbReference type="Gene3D" id="1.10.150.240">
    <property type="entry name" value="Putative phosphatase, domain 2"/>
    <property type="match status" value="1"/>
</dbReference>
<evidence type="ECO:0000313" key="1">
    <source>
        <dbReference type="EMBL" id="CEA07715.1"/>
    </source>
</evidence>
<dbReference type="NCBIfam" id="TIGR01549">
    <property type="entry name" value="HAD-SF-IA-v1"/>
    <property type="match status" value="1"/>
</dbReference>
<sequence length="216" mass="23809">MSPHRARPRLSRLGTWYLFDYGMVISTAPEPADWQVLAGALGLEDDDGAQLAQPGSRYWRRREEFDAGALSPDDFWSDALGRPATAEEVERLEALDAAQWGHLNPATAAVLDDLQGEGARLAVLSNMPAGMSRRYTAHASWAPRFDRLFFSGQLRMTKPDRRIFDHVAEELGAPPEDIVFIDDNEANIAAAQALGFRTVHHEPGTDLRAELAALAS</sequence>
<dbReference type="CDD" id="cd02603">
    <property type="entry name" value="HAD_sEH-N_like"/>
    <property type="match status" value="1"/>
</dbReference>